<protein>
    <submittedName>
        <fullName evidence="1">Uncharacterized protein</fullName>
    </submittedName>
</protein>
<reference evidence="1 2" key="1">
    <citation type="submission" date="2022-11" db="EMBL/GenBank/DDBJ databases">
        <title>Minimal conservation of predation-associated metabolite biosynthetic gene clusters underscores biosynthetic potential of Myxococcota including descriptions for ten novel species: Archangium lansinium sp. nov., Myxococcus landrumus sp. nov., Nannocystis bai.</title>
        <authorList>
            <person name="Ahearne A."/>
            <person name="Stevens C."/>
            <person name="Dowd S."/>
        </authorList>
    </citation>
    <scope>NUCLEOTIDE SEQUENCE [LARGE SCALE GENOMIC DNA]</scope>
    <source>
        <strain evidence="1 2">RJM3</strain>
    </source>
</reference>
<gene>
    <name evidence="1" type="ORF">POL67_45280</name>
</gene>
<proteinExistence type="predicted"/>
<keyword evidence="2" id="KW-1185">Reference proteome</keyword>
<dbReference type="RefSeq" id="WP_271927632.1">
    <property type="nucleotide sequence ID" value="NZ_JAQNDO010000001.1"/>
</dbReference>
<evidence type="ECO:0000313" key="2">
    <source>
        <dbReference type="Proteomes" id="UP001221411"/>
    </source>
</evidence>
<organism evidence="1 2">
    <name type="scientific">Polyangium mundeleinium</name>
    <dbReference type="NCBI Taxonomy" id="2995306"/>
    <lineage>
        <taxon>Bacteria</taxon>
        <taxon>Pseudomonadati</taxon>
        <taxon>Myxococcota</taxon>
        <taxon>Polyangia</taxon>
        <taxon>Polyangiales</taxon>
        <taxon>Polyangiaceae</taxon>
        <taxon>Polyangium</taxon>
    </lineage>
</organism>
<dbReference type="Proteomes" id="UP001221411">
    <property type="component" value="Unassembled WGS sequence"/>
</dbReference>
<comment type="caution">
    <text evidence="1">The sequence shown here is derived from an EMBL/GenBank/DDBJ whole genome shotgun (WGS) entry which is preliminary data.</text>
</comment>
<accession>A0ABT5F3E0</accession>
<dbReference type="EMBL" id="JAQNDO010000001">
    <property type="protein sequence ID" value="MDC0748626.1"/>
    <property type="molecule type" value="Genomic_DNA"/>
</dbReference>
<evidence type="ECO:0000313" key="1">
    <source>
        <dbReference type="EMBL" id="MDC0748626.1"/>
    </source>
</evidence>
<sequence length="151" mass="16102">MTTRRDVEGTLARWFAVDADSHIGVFTGPYAAWPASVFDDYQAVDAADEFLASAPPTTGAILSARWRESGASPTFPSLEASCGLYSFDADPGYGGQTVYYLDASPVRSLLEPEAPPILRRAARLVCFPNIRFATVAQIDLSGLVPIVIGSG</sequence>
<name>A0ABT5F3E0_9BACT</name>